<dbReference type="GO" id="GO:0005524">
    <property type="term" value="F:ATP binding"/>
    <property type="evidence" value="ECO:0007669"/>
    <property type="project" value="UniProtKB-KW"/>
</dbReference>
<dbReference type="Proteomes" id="UP000186106">
    <property type="component" value="Unassembled WGS sequence"/>
</dbReference>
<sequence length="311" mass="35595">MLLEINNLFFSHSKEKPLFQNLNLRFEAGRIIALAGESGCGKSTLLGLIYGLLDWESGEIIFDGNKLLGPKGNLVPGEAEMKFVAQNFDLMPYATVAENVGKFISNINLAKKRETVMELLEVVGLQEFADVLPKYLSGGQQQRVAIARALSVLPKLLILDEPFSNLDFPRKIELRERLFRYVKQHQISLIISTHELQDIMPWLDQVVILQNGRLIQNDSPEETYRNPYNVYVAKLFGEVNIFSETEVIDFELSKPTYYPKEIKISETGLEAEILESRFAGNYYWNKIKVRNKELIIYTEEKLNNPVNVSFI</sequence>
<keyword evidence="1" id="KW-0813">Transport</keyword>
<evidence type="ECO:0000313" key="8">
    <source>
        <dbReference type="Proteomes" id="UP000279541"/>
    </source>
</evidence>
<dbReference type="EMBL" id="FTNZ01000007">
    <property type="protein sequence ID" value="SIS44077.1"/>
    <property type="molecule type" value="Genomic_DNA"/>
</dbReference>
<dbReference type="AlphaFoldDB" id="A0A1N7J4A5"/>
<evidence type="ECO:0000256" key="2">
    <source>
        <dbReference type="ARBA" id="ARBA00022741"/>
    </source>
</evidence>
<gene>
    <name evidence="5" type="ORF">EG359_19510</name>
    <name evidence="6" type="ORF">SAMN05421768_107274</name>
</gene>
<dbReference type="InterPro" id="IPR027417">
    <property type="entry name" value="P-loop_NTPase"/>
</dbReference>
<dbReference type="Gene3D" id="3.40.50.300">
    <property type="entry name" value="P-loop containing nucleotide triphosphate hydrolases"/>
    <property type="match status" value="1"/>
</dbReference>
<dbReference type="STRING" id="112234.SAMN05421768_107274"/>
<evidence type="ECO:0000256" key="1">
    <source>
        <dbReference type="ARBA" id="ARBA00022448"/>
    </source>
</evidence>
<dbReference type="PROSITE" id="PS00211">
    <property type="entry name" value="ABC_TRANSPORTER_1"/>
    <property type="match status" value="1"/>
</dbReference>
<dbReference type="PROSITE" id="PS50893">
    <property type="entry name" value="ABC_TRANSPORTER_2"/>
    <property type="match status" value="1"/>
</dbReference>
<dbReference type="InterPro" id="IPR050093">
    <property type="entry name" value="ABC_SmlMolc_Importer"/>
</dbReference>
<dbReference type="OrthoDB" id="9802264at2"/>
<evidence type="ECO:0000313" key="6">
    <source>
        <dbReference type="EMBL" id="SIS44077.1"/>
    </source>
</evidence>
<dbReference type="InterPro" id="IPR017871">
    <property type="entry name" value="ABC_transporter-like_CS"/>
</dbReference>
<keyword evidence="2" id="KW-0547">Nucleotide-binding</keyword>
<evidence type="ECO:0000256" key="3">
    <source>
        <dbReference type="ARBA" id="ARBA00022840"/>
    </source>
</evidence>
<proteinExistence type="predicted"/>
<reference evidence="5 8" key="2">
    <citation type="submission" date="2018-11" db="EMBL/GenBank/DDBJ databases">
        <title>Proposal to divide the Flavobacteriaceae and reorganize its genera based on Amino Acid Identity values calculated from whole genome sequences.</title>
        <authorList>
            <person name="Nicholson A.C."/>
            <person name="Gulvik C.A."/>
            <person name="Whitney A.M."/>
            <person name="Humrighouse B.W."/>
            <person name="Bell M."/>
            <person name="Holmes B."/>
            <person name="Steigerwalt A.G."/>
            <person name="Villarma A."/>
            <person name="Sheth M."/>
            <person name="Batra D."/>
            <person name="Pryor J."/>
            <person name="Bernardet J.-F."/>
            <person name="Hugo C."/>
            <person name="Kampfer P."/>
            <person name="Newman J."/>
            <person name="McQuiston J.R."/>
        </authorList>
    </citation>
    <scope>NUCLEOTIDE SEQUENCE [LARGE SCALE GENOMIC DNA]</scope>
    <source>
        <strain evidence="5 8">DSM 16927</strain>
    </source>
</reference>
<evidence type="ECO:0000313" key="7">
    <source>
        <dbReference type="Proteomes" id="UP000186106"/>
    </source>
</evidence>
<dbReference type="Pfam" id="PF00005">
    <property type="entry name" value="ABC_tran"/>
    <property type="match status" value="1"/>
</dbReference>
<dbReference type="GO" id="GO:0016887">
    <property type="term" value="F:ATP hydrolysis activity"/>
    <property type="evidence" value="ECO:0007669"/>
    <property type="project" value="InterPro"/>
</dbReference>
<protein>
    <submittedName>
        <fullName evidence="5">ABC transporter ATP-binding protein</fullName>
    </submittedName>
    <submittedName>
        <fullName evidence="6">ABC-type Fe3+/spermidine/putrescine transport systems, ATPase components</fullName>
    </submittedName>
</protein>
<evidence type="ECO:0000259" key="4">
    <source>
        <dbReference type="PROSITE" id="PS50893"/>
    </source>
</evidence>
<dbReference type="InterPro" id="IPR003593">
    <property type="entry name" value="AAA+_ATPase"/>
</dbReference>
<dbReference type="Proteomes" id="UP000279541">
    <property type="component" value="Chromosome"/>
</dbReference>
<dbReference type="SMART" id="SM00382">
    <property type="entry name" value="AAA"/>
    <property type="match status" value="1"/>
</dbReference>
<dbReference type="PANTHER" id="PTHR42781">
    <property type="entry name" value="SPERMIDINE/PUTRESCINE IMPORT ATP-BINDING PROTEIN POTA"/>
    <property type="match status" value="1"/>
</dbReference>
<organism evidence="6 7">
    <name type="scientific">Chryseobacterium joostei</name>
    <dbReference type="NCBI Taxonomy" id="112234"/>
    <lineage>
        <taxon>Bacteria</taxon>
        <taxon>Pseudomonadati</taxon>
        <taxon>Bacteroidota</taxon>
        <taxon>Flavobacteriia</taxon>
        <taxon>Flavobacteriales</taxon>
        <taxon>Weeksellaceae</taxon>
        <taxon>Chryseobacterium group</taxon>
        <taxon>Chryseobacterium</taxon>
    </lineage>
</organism>
<dbReference type="PANTHER" id="PTHR42781:SF4">
    <property type="entry name" value="SPERMIDINE_PUTRESCINE IMPORT ATP-BINDING PROTEIN POTA"/>
    <property type="match status" value="1"/>
</dbReference>
<name>A0A1N7J4A5_9FLAO</name>
<evidence type="ECO:0000313" key="5">
    <source>
        <dbReference type="EMBL" id="AZB01656.1"/>
    </source>
</evidence>
<dbReference type="KEGG" id="cjt:EG359_19510"/>
<dbReference type="SUPFAM" id="SSF52540">
    <property type="entry name" value="P-loop containing nucleoside triphosphate hydrolases"/>
    <property type="match status" value="1"/>
</dbReference>
<keyword evidence="8" id="KW-1185">Reference proteome</keyword>
<feature type="domain" description="ABC transporter" evidence="4">
    <location>
        <begin position="3"/>
        <end position="236"/>
    </location>
</feature>
<dbReference type="EMBL" id="CP033926">
    <property type="protein sequence ID" value="AZB01656.1"/>
    <property type="molecule type" value="Genomic_DNA"/>
</dbReference>
<accession>A0A1N7J4A5</accession>
<dbReference type="RefSeq" id="WP_076356537.1">
    <property type="nucleotide sequence ID" value="NZ_CAMIMN010000163.1"/>
</dbReference>
<dbReference type="InterPro" id="IPR003439">
    <property type="entry name" value="ABC_transporter-like_ATP-bd"/>
</dbReference>
<keyword evidence="3 5" id="KW-0067">ATP-binding</keyword>
<reference evidence="6 7" key="1">
    <citation type="submission" date="2017-01" db="EMBL/GenBank/DDBJ databases">
        <authorList>
            <person name="Mah S.A."/>
            <person name="Swanson W.J."/>
            <person name="Moy G.W."/>
            <person name="Vacquier V.D."/>
        </authorList>
    </citation>
    <scope>NUCLEOTIDE SEQUENCE [LARGE SCALE GENOMIC DNA]</scope>
    <source>
        <strain evidence="6 7">DSM 16927</strain>
    </source>
</reference>